<reference evidence="1 2" key="2">
    <citation type="submission" date="2023-11" db="EMBL/GenBank/DDBJ databases">
        <authorList>
            <person name="Lara A.C."/>
            <person name="Chronakova A."/>
        </authorList>
    </citation>
    <scope>NUCLEOTIDE SEQUENCE [LARGE SCALE GENOMIC DNA]</scope>
    <source>
        <strain evidence="1 2">BCCO 10_0798</strain>
    </source>
</reference>
<evidence type="ECO:0000313" key="1">
    <source>
        <dbReference type="EMBL" id="MDX8054355.1"/>
    </source>
</evidence>
<evidence type="ECO:0000313" key="2">
    <source>
        <dbReference type="Proteomes" id="UP001271792"/>
    </source>
</evidence>
<gene>
    <name evidence="1" type="ORF">SK571_33715</name>
</gene>
<dbReference type="EMBL" id="JAXAVV010000020">
    <property type="protein sequence ID" value="MDX8054355.1"/>
    <property type="molecule type" value="Genomic_DNA"/>
</dbReference>
<reference evidence="1 2" key="1">
    <citation type="submission" date="2023-11" db="EMBL/GenBank/DDBJ databases">
        <title>Lentzea sokolovensis, sp. nov., Lentzea kristufkii, sp. nov., and Lentzea miocenensis, sp. nov., rare actinobacteria from Sokolov Coal Basin, Miocene lacustrine sediment, Czech Republic.</title>
        <authorList>
            <person name="Lara A."/>
            <person name="Kotroba L."/>
            <person name="Nouioui I."/>
            <person name="Neumann-Schaal M."/>
            <person name="Mast Y."/>
            <person name="Chronakova A."/>
        </authorList>
    </citation>
    <scope>NUCLEOTIDE SEQUENCE [LARGE SCALE GENOMIC DNA]</scope>
    <source>
        <strain evidence="1 2">BCCO 10_0798</strain>
    </source>
</reference>
<sequence length="119" mass="13098">MIFRICCGAGRKEVDRFEYRRADLPVGDELEADLVQLVGVFSLDLSVDRSKPLECLLQPRDGELVLCLASRVFELAVHDPVGIRESCSSVVVGKIDYLLAVTEVGVFDGGTLNVNRCQL</sequence>
<dbReference type="Proteomes" id="UP001271792">
    <property type="component" value="Unassembled WGS sequence"/>
</dbReference>
<comment type="caution">
    <text evidence="1">The sequence shown here is derived from an EMBL/GenBank/DDBJ whole genome shotgun (WGS) entry which is preliminary data.</text>
</comment>
<dbReference type="RefSeq" id="WP_319988148.1">
    <property type="nucleotide sequence ID" value="NZ_JAXAVV010000020.1"/>
</dbReference>
<proteinExistence type="predicted"/>
<protein>
    <submittedName>
        <fullName evidence="1">Uncharacterized protein</fullName>
    </submittedName>
</protein>
<name>A0ABU4U1A5_9PSEU</name>
<keyword evidence="2" id="KW-1185">Reference proteome</keyword>
<accession>A0ABU4U1A5</accession>
<organism evidence="1 2">
    <name type="scientific">Lentzea kristufekii</name>
    <dbReference type="NCBI Taxonomy" id="3095430"/>
    <lineage>
        <taxon>Bacteria</taxon>
        <taxon>Bacillati</taxon>
        <taxon>Actinomycetota</taxon>
        <taxon>Actinomycetes</taxon>
        <taxon>Pseudonocardiales</taxon>
        <taxon>Pseudonocardiaceae</taxon>
        <taxon>Lentzea</taxon>
    </lineage>
</organism>